<dbReference type="RefSeq" id="WP_229805502.1">
    <property type="nucleotide sequence ID" value="NZ_BMXR01000020.1"/>
</dbReference>
<name>A0A918KT42_9GAMM</name>
<proteinExistence type="predicted"/>
<feature type="transmembrane region" description="Helical" evidence="2">
    <location>
        <begin position="48"/>
        <end position="68"/>
    </location>
</feature>
<evidence type="ECO:0000259" key="3">
    <source>
        <dbReference type="Pfam" id="PF01926"/>
    </source>
</evidence>
<evidence type="ECO:0000256" key="1">
    <source>
        <dbReference type="SAM" id="MobiDB-lite"/>
    </source>
</evidence>
<sequence length="514" mass="57908">MTKNPRNRPAFQRHAVSLTSLILVLVLIPPVLLIPAGIAWLWQQGWMLWWLGIGAVLTLTGYLIALWMRRSARPDTADTPDAEEPPVTPANDDWSPQDLDAWAVVQRLARETDKSILASQTLLLQRARVVIEAVAAEYYPKHEDPVWNFTLPEALLLTERVSQRLRLVLSDHVPAAQMFQVGQLMRLWQVRSSSMKYYKGAKLAYRFVRLVNPLSALLAEAREKILDVAMDSTSSYLRQKGARIWVEEVGRASIELYSGRLQIHTRSLSDLAAAEIQTTPPPGPVQVWVGGQVNVGKSSLVNALLQEARAAVDALPMTDGRDRYQLTDEHGEALAILTDAPGLTRVQDASWWGEHCAQADCILWVVAAHRADRHLDHHALRSIHDWFEAHPDRTRPPILLVISHVDRLSPAREWNPPYDLDRRDEPKARSIGEALEAIAEDLDAREEDLVPVRLDQGADGYNLDLLQALVEEAIEQAKPGRARRLQLMSKQHNWSVIVEQARSAGRFIKRAITR</sequence>
<dbReference type="InterPro" id="IPR006073">
    <property type="entry name" value="GTP-bd"/>
</dbReference>
<feature type="region of interest" description="Disordered" evidence="1">
    <location>
        <begin position="75"/>
        <end position="95"/>
    </location>
</feature>
<dbReference type="EMBL" id="BMXR01000020">
    <property type="protein sequence ID" value="GGX75034.1"/>
    <property type="molecule type" value="Genomic_DNA"/>
</dbReference>
<gene>
    <name evidence="4" type="ORF">GCM10007392_47790</name>
</gene>
<protein>
    <recommendedName>
        <fullName evidence="3">G domain-containing protein</fullName>
    </recommendedName>
</protein>
<dbReference type="Pfam" id="PF01926">
    <property type="entry name" value="MMR_HSR1"/>
    <property type="match status" value="1"/>
</dbReference>
<reference evidence="4" key="1">
    <citation type="journal article" date="2014" name="Int. J. Syst. Evol. Microbiol.">
        <title>Complete genome sequence of Corynebacterium casei LMG S-19264T (=DSM 44701T), isolated from a smear-ripened cheese.</title>
        <authorList>
            <consortium name="US DOE Joint Genome Institute (JGI-PGF)"/>
            <person name="Walter F."/>
            <person name="Albersmeier A."/>
            <person name="Kalinowski J."/>
            <person name="Ruckert C."/>
        </authorList>
    </citation>
    <scope>NUCLEOTIDE SEQUENCE</scope>
    <source>
        <strain evidence="4">KCTC 22169</strain>
    </source>
</reference>
<keyword evidence="2" id="KW-0472">Membrane</keyword>
<dbReference type="InterPro" id="IPR027417">
    <property type="entry name" value="P-loop_NTPase"/>
</dbReference>
<feature type="domain" description="G" evidence="3">
    <location>
        <begin position="287"/>
        <end position="377"/>
    </location>
</feature>
<dbReference type="Proteomes" id="UP000626148">
    <property type="component" value="Unassembled WGS sequence"/>
</dbReference>
<evidence type="ECO:0000256" key="2">
    <source>
        <dbReference type="SAM" id="Phobius"/>
    </source>
</evidence>
<evidence type="ECO:0000313" key="5">
    <source>
        <dbReference type="Proteomes" id="UP000626148"/>
    </source>
</evidence>
<dbReference type="SUPFAM" id="SSF52540">
    <property type="entry name" value="P-loop containing nucleoside triphosphate hydrolases"/>
    <property type="match status" value="1"/>
</dbReference>
<keyword evidence="5" id="KW-1185">Reference proteome</keyword>
<reference evidence="4" key="2">
    <citation type="submission" date="2020-09" db="EMBL/GenBank/DDBJ databases">
        <authorList>
            <person name="Sun Q."/>
            <person name="Kim S."/>
        </authorList>
    </citation>
    <scope>NUCLEOTIDE SEQUENCE</scope>
    <source>
        <strain evidence="4">KCTC 22169</strain>
    </source>
</reference>
<organism evidence="4 5">
    <name type="scientific">Saccharospirillum salsuginis</name>
    <dbReference type="NCBI Taxonomy" id="418750"/>
    <lineage>
        <taxon>Bacteria</taxon>
        <taxon>Pseudomonadati</taxon>
        <taxon>Pseudomonadota</taxon>
        <taxon>Gammaproteobacteria</taxon>
        <taxon>Oceanospirillales</taxon>
        <taxon>Saccharospirillaceae</taxon>
        <taxon>Saccharospirillum</taxon>
    </lineage>
</organism>
<dbReference type="GO" id="GO:0005525">
    <property type="term" value="F:GTP binding"/>
    <property type="evidence" value="ECO:0007669"/>
    <property type="project" value="InterPro"/>
</dbReference>
<feature type="transmembrane region" description="Helical" evidence="2">
    <location>
        <begin position="21"/>
        <end position="42"/>
    </location>
</feature>
<accession>A0A918KT42</accession>
<keyword evidence="2" id="KW-0812">Transmembrane</keyword>
<dbReference type="Gene3D" id="3.40.50.300">
    <property type="entry name" value="P-loop containing nucleotide triphosphate hydrolases"/>
    <property type="match status" value="1"/>
</dbReference>
<dbReference type="CDD" id="cd00882">
    <property type="entry name" value="Ras_like_GTPase"/>
    <property type="match status" value="1"/>
</dbReference>
<dbReference type="AlphaFoldDB" id="A0A918KT42"/>
<comment type="caution">
    <text evidence="4">The sequence shown here is derived from an EMBL/GenBank/DDBJ whole genome shotgun (WGS) entry which is preliminary data.</text>
</comment>
<evidence type="ECO:0000313" key="4">
    <source>
        <dbReference type="EMBL" id="GGX75034.1"/>
    </source>
</evidence>
<keyword evidence="2" id="KW-1133">Transmembrane helix</keyword>